<protein>
    <submittedName>
        <fullName evidence="2">Uncharacterized protein</fullName>
    </submittedName>
</protein>
<dbReference type="AntiFam" id="ANF00221">
    <property type="entry name" value="Shadow ORF (opposite ureE)"/>
</dbReference>
<keyword evidence="1" id="KW-0812">Transmembrane</keyword>
<name>A0A512BNL0_9HYPH</name>
<dbReference type="EMBL" id="BJYU01000011">
    <property type="protein sequence ID" value="GEO13467.1"/>
    <property type="molecule type" value="Genomic_DNA"/>
</dbReference>
<gene>
    <name evidence="2" type="ORF">MAE02_11630</name>
</gene>
<sequence>MIVLVPVVMAAPTARTMLMMIMMVVVFVVSMIVMLMRVGLSMGVSMGMTMMVVMSVVMPMVVVAVMGAALWSERALHRGGDAALPAHQFRDRWIVLHVNRIAGDLDEAMLAAEMPGQPHEAQRVLGPHLQQALGRGLDLDETPVLEPQGIAVVDGRFHVEIEQEFGPALPRQPRLTAVAGRVIERDRIDHAVGFHGGLADDGGDAGHGFVSRVRMIANSIDREPGWINPTANS</sequence>
<evidence type="ECO:0000256" key="1">
    <source>
        <dbReference type="SAM" id="Phobius"/>
    </source>
</evidence>
<proteinExistence type="predicted"/>
<feature type="transmembrane region" description="Helical" evidence="1">
    <location>
        <begin position="48"/>
        <end position="71"/>
    </location>
</feature>
<comment type="caution">
    <text evidence="2">The sequence shown here is derived from an EMBL/GenBank/DDBJ whole genome shotgun (WGS) entry which is preliminary data.</text>
</comment>
<feature type="transmembrane region" description="Helical" evidence="1">
    <location>
        <begin position="16"/>
        <end position="36"/>
    </location>
</feature>
<organism evidence="2 3">
    <name type="scientific">Microvirga aerophila</name>
    <dbReference type="NCBI Taxonomy" id="670291"/>
    <lineage>
        <taxon>Bacteria</taxon>
        <taxon>Pseudomonadati</taxon>
        <taxon>Pseudomonadota</taxon>
        <taxon>Alphaproteobacteria</taxon>
        <taxon>Hyphomicrobiales</taxon>
        <taxon>Methylobacteriaceae</taxon>
        <taxon>Microvirga</taxon>
    </lineage>
</organism>
<dbReference type="AlphaFoldDB" id="A0A512BNL0"/>
<keyword evidence="1" id="KW-0472">Membrane</keyword>
<evidence type="ECO:0000313" key="2">
    <source>
        <dbReference type="EMBL" id="GEO13467.1"/>
    </source>
</evidence>
<keyword evidence="3" id="KW-1185">Reference proteome</keyword>
<reference evidence="2 3" key="1">
    <citation type="submission" date="2019-07" db="EMBL/GenBank/DDBJ databases">
        <title>Whole genome shotgun sequence of Microvirga aerophila NBRC 106136.</title>
        <authorList>
            <person name="Hosoyama A."/>
            <person name="Uohara A."/>
            <person name="Ohji S."/>
            <person name="Ichikawa N."/>
        </authorList>
    </citation>
    <scope>NUCLEOTIDE SEQUENCE [LARGE SCALE GENOMIC DNA]</scope>
    <source>
        <strain evidence="2 3">NBRC 106136</strain>
    </source>
</reference>
<dbReference type="Proteomes" id="UP000321085">
    <property type="component" value="Unassembled WGS sequence"/>
</dbReference>
<accession>A0A512BNL0</accession>
<keyword evidence="1" id="KW-1133">Transmembrane helix</keyword>
<evidence type="ECO:0000313" key="3">
    <source>
        <dbReference type="Proteomes" id="UP000321085"/>
    </source>
</evidence>